<dbReference type="GO" id="GO:0005524">
    <property type="term" value="F:ATP binding"/>
    <property type="evidence" value="ECO:0007669"/>
    <property type="project" value="InterPro"/>
</dbReference>
<dbReference type="GO" id="GO:0006302">
    <property type="term" value="P:double-strand break repair"/>
    <property type="evidence" value="ECO:0007669"/>
    <property type="project" value="TreeGrafter"/>
</dbReference>
<dbReference type="AlphaFoldDB" id="A0A5J4R6I8"/>
<accession>A0A5J4R6I8</accession>
<dbReference type="PIRSF" id="PIRSF029347">
    <property type="entry name" value="RecF"/>
    <property type="match status" value="1"/>
</dbReference>
<name>A0A5J4R6I8_9ZZZZ</name>
<dbReference type="EMBL" id="SNRY01001668">
    <property type="protein sequence ID" value="KAA6329309.1"/>
    <property type="molecule type" value="Genomic_DNA"/>
</dbReference>
<dbReference type="GO" id="GO:0000731">
    <property type="term" value="P:DNA synthesis involved in DNA repair"/>
    <property type="evidence" value="ECO:0007669"/>
    <property type="project" value="TreeGrafter"/>
</dbReference>
<evidence type="ECO:0000313" key="2">
    <source>
        <dbReference type="EMBL" id="KAA6329309.1"/>
    </source>
</evidence>
<dbReference type="SUPFAM" id="SSF52540">
    <property type="entry name" value="P-loop containing nucleoside triphosphate hydrolases"/>
    <property type="match status" value="1"/>
</dbReference>
<dbReference type="Pfam" id="PF13304">
    <property type="entry name" value="AAA_21"/>
    <property type="match status" value="1"/>
</dbReference>
<feature type="domain" description="ATPase AAA-type core" evidence="1">
    <location>
        <begin position="23"/>
        <end position="297"/>
    </location>
</feature>
<evidence type="ECO:0000259" key="1">
    <source>
        <dbReference type="Pfam" id="PF13304"/>
    </source>
</evidence>
<reference evidence="2" key="1">
    <citation type="submission" date="2019-03" db="EMBL/GenBank/DDBJ databases">
        <title>Single cell metagenomics reveals metabolic interactions within the superorganism composed of flagellate Streblomastix strix and complex community of Bacteroidetes bacteria on its surface.</title>
        <authorList>
            <person name="Treitli S.C."/>
            <person name="Kolisko M."/>
            <person name="Husnik F."/>
            <person name="Keeling P."/>
            <person name="Hampl V."/>
        </authorList>
    </citation>
    <scope>NUCLEOTIDE SEQUENCE</scope>
    <source>
        <strain evidence="2">STM</strain>
    </source>
</reference>
<comment type="caution">
    <text evidence="2">The sequence shown here is derived from an EMBL/GenBank/DDBJ whole genome shotgun (WGS) entry which is preliminary data.</text>
</comment>
<dbReference type="Gene3D" id="3.40.50.300">
    <property type="entry name" value="P-loop containing nucleotide triphosphate hydrolases"/>
    <property type="match status" value="2"/>
</dbReference>
<proteinExistence type="predicted"/>
<dbReference type="PANTHER" id="PTHR32182:SF22">
    <property type="entry name" value="ATP-DEPENDENT ENDONUCLEASE, OLD FAMILY-RELATED"/>
    <property type="match status" value="1"/>
</dbReference>
<dbReference type="InterPro" id="IPR014555">
    <property type="entry name" value="RecF-like"/>
</dbReference>
<dbReference type="InterPro" id="IPR027417">
    <property type="entry name" value="P-loop_NTPase"/>
</dbReference>
<dbReference type="PANTHER" id="PTHR32182">
    <property type="entry name" value="DNA REPLICATION AND REPAIR PROTEIN RECF"/>
    <property type="match status" value="1"/>
</dbReference>
<gene>
    <name evidence="2" type="ORF">EZS27_021878</name>
</gene>
<dbReference type="InterPro" id="IPR003959">
    <property type="entry name" value="ATPase_AAA_core"/>
</dbReference>
<dbReference type="GO" id="GO:0016887">
    <property type="term" value="F:ATP hydrolysis activity"/>
    <property type="evidence" value="ECO:0007669"/>
    <property type="project" value="InterPro"/>
</dbReference>
<sequence>MIASVSIKNFKSIVNLELPLGRINVLIGENGCGKSNILEGITFGAAAATDRLGREFLVNRGIRVTEPAFMYSAFEGSDEEIIIEIYNSELDDHLCLHIKHNNEAKPRQWELLPMENKASEFFRYWDIESLKDLLEHFLIYSLEESVLRRFDVDTGIFPFGRNGGGLLAYLKELSRKEDGDKILAEIQENLLVIDWFESLEIPKTVFSQDFTIHVKDRYISETLQTFDQRSTNEGFLYLLFYLTLFISDETPAFFAIDNIESALNPKMCREVMKRFTQLARKHNKQVIMTTHSPSVLDGLNIDNDDERLFVVRRNIDGHTKINRVKYNNDRMDMPLSEAWVDGYLGGLPENF</sequence>
<organism evidence="2">
    <name type="scientific">termite gut metagenome</name>
    <dbReference type="NCBI Taxonomy" id="433724"/>
    <lineage>
        <taxon>unclassified sequences</taxon>
        <taxon>metagenomes</taxon>
        <taxon>organismal metagenomes</taxon>
    </lineage>
</organism>
<protein>
    <submittedName>
        <fullName evidence="2">DNA replication and repair protein RecF</fullName>
    </submittedName>
</protein>